<dbReference type="EMBL" id="JACHNZ010000029">
    <property type="protein sequence ID" value="MBB4632876.1"/>
    <property type="molecule type" value="Genomic_DNA"/>
</dbReference>
<evidence type="ECO:0000313" key="3">
    <source>
        <dbReference type="Proteomes" id="UP000566324"/>
    </source>
</evidence>
<organism evidence="2 3">
    <name type="scientific">Sphingosinicella soli</name>
    <dbReference type="NCBI Taxonomy" id="333708"/>
    <lineage>
        <taxon>Bacteria</taxon>
        <taxon>Pseudomonadati</taxon>
        <taxon>Pseudomonadota</taxon>
        <taxon>Alphaproteobacteria</taxon>
        <taxon>Sphingomonadales</taxon>
        <taxon>Sphingosinicellaceae</taxon>
        <taxon>Sphingosinicella</taxon>
    </lineage>
</organism>
<proteinExistence type="predicted"/>
<protein>
    <submittedName>
        <fullName evidence="2">Putative nucleic acid-binding Zn-ribbon protein</fullName>
    </submittedName>
</protein>
<name>A0A7W7B2L6_9SPHN</name>
<dbReference type="RefSeq" id="WP_184069977.1">
    <property type="nucleotide sequence ID" value="NZ_JACHNZ010000029.1"/>
</dbReference>
<sequence>MKTPYDRDSLLRRNELEDIRQALVAAETQLTSFANAIMDADAALRRSREARDAGPVFDVGPDAATRRFEIIRLTRELARLEDEIERLRAALLVKFEALRPIELASEDYRTHRS</sequence>
<comment type="caution">
    <text evidence="2">The sequence shown here is derived from an EMBL/GenBank/DDBJ whole genome shotgun (WGS) entry which is preliminary data.</text>
</comment>
<feature type="coiled-coil region" evidence="1">
    <location>
        <begin position="70"/>
        <end position="97"/>
    </location>
</feature>
<accession>A0A7W7B2L6</accession>
<dbReference type="AlphaFoldDB" id="A0A7W7B2L6"/>
<dbReference type="Proteomes" id="UP000566324">
    <property type="component" value="Unassembled WGS sequence"/>
</dbReference>
<keyword evidence="3" id="KW-1185">Reference proteome</keyword>
<reference evidence="2 3" key="1">
    <citation type="submission" date="2020-08" db="EMBL/GenBank/DDBJ databases">
        <title>Genomic Encyclopedia of Type Strains, Phase IV (KMG-IV): sequencing the most valuable type-strain genomes for metagenomic binning, comparative biology and taxonomic classification.</title>
        <authorList>
            <person name="Goeker M."/>
        </authorList>
    </citation>
    <scope>NUCLEOTIDE SEQUENCE [LARGE SCALE GENOMIC DNA]</scope>
    <source>
        <strain evidence="2 3">DSM 17328</strain>
    </source>
</reference>
<evidence type="ECO:0000313" key="2">
    <source>
        <dbReference type="EMBL" id="MBB4632876.1"/>
    </source>
</evidence>
<keyword evidence="1" id="KW-0175">Coiled coil</keyword>
<gene>
    <name evidence="2" type="ORF">GGQ98_002504</name>
</gene>
<evidence type="ECO:0000256" key="1">
    <source>
        <dbReference type="SAM" id="Coils"/>
    </source>
</evidence>